<reference evidence="2 3" key="1">
    <citation type="journal article" date="2024" name="J Genomics">
        <title>Draft genome sequencing and assembly of Favolaschia claudopus CIRM-BRFM 2984 isolated from oak limbs.</title>
        <authorList>
            <person name="Navarro D."/>
            <person name="Drula E."/>
            <person name="Chaduli D."/>
            <person name="Cazenave R."/>
            <person name="Ahrendt S."/>
            <person name="Wang J."/>
            <person name="Lipzen A."/>
            <person name="Daum C."/>
            <person name="Barry K."/>
            <person name="Grigoriev I.V."/>
            <person name="Favel A."/>
            <person name="Rosso M.N."/>
            <person name="Martin F."/>
        </authorList>
    </citation>
    <scope>NUCLEOTIDE SEQUENCE [LARGE SCALE GENOMIC DNA]</scope>
    <source>
        <strain evidence="2 3">CIRM-BRFM 2984</strain>
    </source>
</reference>
<organism evidence="2 3">
    <name type="scientific">Favolaschia claudopus</name>
    <dbReference type="NCBI Taxonomy" id="2862362"/>
    <lineage>
        <taxon>Eukaryota</taxon>
        <taxon>Fungi</taxon>
        <taxon>Dikarya</taxon>
        <taxon>Basidiomycota</taxon>
        <taxon>Agaricomycotina</taxon>
        <taxon>Agaricomycetes</taxon>
        <taxon>Agaricomycetidae</taxon>
        <taxon>Agaricales</taxon>
        <taxon>Marasmiineae</taxon>
        <taxon>Mycenaceae</taxon>
        <taxon>Favolaschia</taxon>
    </lineage>
</organism>
<keyword evidence="3" id="KW-1185">Reference proteome</keyword>
<name>A0AAW0APC7_9AGAR</name>
<dbReference type="Proteomes" id="UP001362999">
    <property type="component" value="Unassembled WGS sequence"/>
</dbReference>
<accession>A0AAW0APC7</accession>
<dbReference type="EMBL" id="JAWWNJ010000057">
    <property type="protein sequence ID" value="KAK7014384.1"/>
    <property type="molecule type" value="Genomic_DNA"/>
</dbReference>
<protein>
    <submittedName>
        <fullName evidence="2">Uncharacterized protein</fullName>
    </submittedName>
</protein>
<evidence type="ECO:0000313" key="2">
    <source>
        <dbReference type="EMBL" id="KAK7014384.1"/>
    </source>
</evidence>
<feature type="compositionally biased region" description="Basic and acidic residues" evidence="1">
    <location>
        <begin position="233"/>
        <end position="245"/>
    </location>
</feature>
<comment type="caution">
    <text evidence="2">The sequence shown here is derived from an EMBL/GenBank/DDBJ whole genome shotgun (WGS) entry which is preliminary data.</text>
</comment>
<evidence type="ECO:0000256" key="1">
    <source>
        <dbReference type="SAM" id="MobiDB-lite"/>
    </source>
</evidence>
<feature type="region of interest" description="Disordered" evidence="1">
    <location>
        <begin position="211"/>
        <end position="273"/>
    </location>
</feature>
<evidence type="ECO:0000313" key="3">
    <source>
        <dbReference type="Proteomes" id="UP001362999"/>
    </source>
</evidence>
<sequence length="273" mass="30810">MPESDKARRCAPCVWPWDDKGQDDINQREAVINFSSSIKVPAASPSDPREERGDLCLPLLRVATDRAEPYAKDTEGRNETQSDPALTRTLVAAELAARVCGCVRGTALLTRERSAETYVSRCSAWLQTGPNRTQRTPRAGMRPRATQWSEALRVVDSREGERRTEVQLRANGEETAADGMRLVWMGPKSCENDHNLEWRQEEFREEFVGVESRTRSRGVPTHCTDARTQAENATERSKGHPENVESKWNVQSLKRKGRRRGQAEKNIHQQDGG</sequence>
<dbReference type="AlphaFoldDB" id="A0AAW0APC7"/>
<proteinExistence type="predicted"/>
<feature type="compositionally biased region" description="Basic and acidic residues" evidence="1">
    <location>
        <begin position="261"/>
        <end position="273"/>
    </location>
</feature>
<gene>
    <name evidence="2" type="ORF">R3P38DRAFT_3362617</name>
</gene>